<evidence type="ECO:0000313" key="3">
    <source>
        <dbReference type="EMBL" id="KAJ3452869.1"/>
    </source>
</evidence>
<name>A0AAV8AGR9_9EUKA</name>
<dbReference type="Pfam" id="PF04784">
    <property type="entry name" value="DUF547"/>
    <property type="match status" value="1"/>
</dbReference>
<dbReference type="PANTHER" id="PTHR46361">
    <property type="entry name" value="ELECTRON CARRIER/ PROTEIN DISULFIDE OXIDOREDUCTASE"/>
    <property type="match status" value="1"/>
</dbReference>
<feature type="coiled-coil region" evidence="1">
    <location>
        <begin position="35"/>
        <end position="132"/>
    </location>
</feature>
<dbReference type="Gene3D" id="1.10.167.10">
    <property type="entry name" value="Regulator of G-protein Signalling 4, domain 2"/>
    <property type="match status" value="1"/>
</dbReference>
<evidence type="ECO:0000259" key="2">
    <source>
        <dbReference type="PROSITE" id="PS50132"/>
    </source>
</evidence>
<evidence type="ECO:0000256" key="1">
    <source>
        <dbReference type="SAM" id="Coils"/>
    </source>
</evidence>
<organism evidence="3 4">
    <name type="scientific">Anaeramoeba flamelloides</name>
    <dbReference type="NCBI Taxonomy" id="1746091"/>
    <lineage>
        <taxon>Eukaryota</taxon>
        <taxon>Metamonada</taxon>
        <taxon>Anaeramoebidae</taxon>
        <taxon>Anaeramoeba</taxon>
    </lineage>
</organism>
<dbReference type="AlphaFoldDB" id="A0AAV8AGR9"/>
<sequence>MNFSTLTGRFKKRKSKTKTNDFPLPDILLNYQSDENKLERNYYQLEHRLTELKKKEFERQSLKSKLDQMNDKIRDTQKEMVTINENIDLVQNKKATALNQLVVLKEQRKLQKQKKIIKIQELEDTIKTLRNSPTTKLIKEKLEKKREKLRKSTVKTNSLKSYHKKLLLAKEKSNKTEKKKKFNPRVGKEVYMLKRNLTLLLKKENKIIWQLNNTKTKSGGGLIYLAEINRITGKKIHEQKTIQRMLTLQIKEYRELLNQETTRNYTDMNDMTDTTEFTEFSGTDSEESSVFSESSKIENYKNSIRNQNRSKSLGNFKHRMKKTRSKSEVIASKTQGSGSKIERLEEVNVQKETEQKTKTKTKPKKLNHFDELISFINIPKGIELFKDYLRKQLCQENLLFWQDVKNMKQNCTTKKEIRTKAKKIFKLYILTGSIFEINIVSSLRTKLIKLKKQNHYFLTMFDEAASAVIDHMTFNSWGEFKQTKEYLKMKREIKKNNIYSPSLKYKKVKFRYKLDQNEVLNEQYFYHGKAKSPISVITNILFELYQLLSAHYSVSQKQIQIGKVAQSVSFKRWEKQTSKFKGIVLDTLNENERKIFFLNLYNCLAMHSTITSGLPNKLSKWNTQKKQSYLIGKTYFNIDDILNGIIRCNTKRKIPEKLLKKANERLKKISQKKLLKNDKMYQHLLRLKEKFNYFPKDDERAKYQLAERDPRLLLAILYPNDSLLFDIFREKNFEEHLKKTTVKVLRHCIQDNSDDKIILPYVLHEFENDFDQGKGALNWILDFFPVNVISTLLVNQKIKYKTKIDTHCCLIMNFEKYSLKNWLRK</sequence>
<dbReference type="PANTHER" id="PTHR46361:SF3">
    <property type="entry name" value="ELECTRON CARRIER_ PROTEIN DISULFIDE OXIDOREDUCTASE"/>
    <property type="match status" value="1"/>
</dbReference>
<dbReference type="InterPro" id="IPR006869">
    <property type="entry name" value="DUF547"/>
</dbReference>
<dbReference type="Proteomes" id="UP001146793">
    <property type="component" value="Unassembled WGS sequence"/>
</dbReference>
<proteinExistence type="predicted"/>
<dbReference type="InterPro" id="IPR036305">
    <property type="entry name" value="RGS_sf"/>
</dbReference>
<dbReference type="PROSITE" id="PS50132">
    <property type="entry name" value="RGS"/>
    <property type="match status" value="1"/>
</dbReference>
<comment type="caution">
    <text evidence="3">The sequence shown here is derived from an EMBL/GenBank/DDBJ whole genome shotgun (WGS) entry which is preliminary data.</text>
</comment>
<dbReference type="SMART" id="SM00315">
    <property type="entry name" value="RGS"/>
    <property type="match status" value="1"/>
</dbReference>
<protein>
    <submittedName>
        <fullName evidence="3">Electron carrier/ protein disulfide oxidoreductase</fullName>
    </submittedName>
</protein>
<feature type="domain" description="RGS" evidence="2">
    <location>
        <begin position="371"/>
        <end position="490"/>
    </location>
</feature>
<keyword evidence="1" id="KW-0175">Coiled coil</keyword>
<dbReference type="CDD" id="cd07440">
    <property type="entry name" value="RGS"/>
    <property type="match status" value="1"/>
</dbReference>
<dbReference type="InterPro" id="IPR016137">
    <property type="entry name" value="RGS"/>
</dbReference>
<gene>
    <name evidence="3" type="ORF">M0812_04647</name>
</gene>
<dbReference type="InterPro" id="IPR044926">
    <property type="entry name" value="RGS_subdomain_2"/>
</dbReference>
<evidence type="ECO:0000313" key="4">
    <source>
        <dbReference type="Proteomes" id="UP001146793"/>
    </source>
</evidence>
<dbReference type="EMBL" id="JANTQA010000008">
    <property type="protein sequence ID" value="KAJ3452869.1"/>
    <property type="molecule type" value="Genomic_DNA"/>
</dbReference>
<reference evidence="3" key="1">
    <citation type="submission" date="2022-08" db="EMBL/GenBank/DDBJ databases">
        <title>Novel sulphate-reducing endosymbionts in the free-living metamonad Anaeramoeba.</title>
        <authorList>
            <person name="Jerlstrom-Hultqvist J."/>
            <person name="Cepicka I."/>
            <person name="Gallot-Lavallee L."/>
            <person name="Salas-Leiva D."/>
            <person name="Curtis B.A."/>
            <person name="Zahonova K."/>
            <person name="Pipaliya S."/>
            <person name="Dacks J."/>
            <person name="Roger A.J."/>
        </authorList>
    </citation>
    <scope>NUCLEOTIDE SEQUENCE</scope>
    <source>
        <strain evidence="3">Busselton2</strain>
    </source>
</reference>
<dbReference type="SUPFAM" id="SSF48097">
    <property type="entry name" value="Regulator of G-protein signaling, RGS"/>
    <property type="match status" value="1"/>
</dbReference>
<accession>A0AAV8AGR9</accession>
<dbReference type="Pfam" id="PF00615">
    <property type="entry name" value="RGS"/>
    <property type="match status" value="1"/>
</dbReference>